<feature type="region of interest" description="Disordered" evidence="1">
    <location>
        <begin position="1"/>
        <end position="23"/>
    </location>
</feature>
<organism evidence="2 3">
    <name type="scientific">Trichosporon asahii var. asahii (strain CBS 8904)</name>
    <name type="common">Yeast</name>
    <dbReference type="NCBI Taxonomy" id="1220162"/>
    <lineage>
        <taxon>Eukaryota</taxon>
        <taxon>Fungi</taxon>
        <taxon>Dikarya</taxon>
        <taxon>Basidiomycota</taxon>
        <taxon>Agaricomycotina</taxon>
        <taxon>Tremellomycetes</taxon>
        <taxon>Trichosporonales</taxon>
        <taxon>Trichosporonaceae</taxon>
        <taxon>Trichosporon</taxon>
    </lineage>
</organism>
<dbReference type="AlphaFoldDB" id="K1VVC7"/>
<evidence type="ECO:0000313" key="2">
    <source>
        <dbReference type="EMBL" id="EKD00733.1"/>
    </source>
</evidence>
<reference evidence="2 3" key="1">
    <citation type="journal article" date="2012" name="Eukaryot. Cell">
        <title>Genome sequence of the Trichosporon asahii environmental strain CBS 8904.</title>
        <authorList>
            <person name="Yang R.Y."/>
            <person name="Li H.T."/>
            <person name="Zhu H."/>
            <person name="Zhou G.P."/>
            <person name="Wang M."/>
            <person name="Wang L."/>
        </authorList>
    </citation>
    <scope>NUCLEOTIDE SEQUENCE [LARGE SCALE GENOMIC DNA]</scope>
    <source>
        <strain evidence="2 3">CBS 8904</strain>
    </source>
</reference>
<keyword evidence="3" id="KW-1185">Reference proteome</keyword>
<proteinExistence type="predicted"/>
<accession>K1VVC7</accession>
<gene>
    <name evidence="2" type="ORF">A1Q2_04925</name>
</gene>
<comment type="caution">
    <text evidence="2">The sequence shown here is derived from an EMBL/GenBank/DDBJ whole genome shotgun (WGS) entry which is preliminary data.</text>
</comment>
<evidence type="ECO:0000256" key="1">
    <source>
        <dbReference type="SAM" id="MobiDB-lite"/>
    </source>
</evidence>
<sequence length="120" mass="12235">MAKAPASAPPLPESPVAGGPVARGPLMRSTVSAAARGWTGWSALIEPDWRTGGCGAAAEKAHKPQAADPRAVDLVERSFTAAPAAHAQLFGNQPDYAADLPGLVMHGVSDEDASVVNGKR</sequence>
<dbReference type="HOGENOM" id="CLU_2051309_0_0_1"/>
<dbReference type="EMBL" id="AMBO01000334">
    <property type="protein sequence ID" value="EKD00733.1"/>
    <property type="molecule type" value="Genomic_DNA"/>
</dbReference>
<dbReference type="InParanoid" id="K1VVC7"/>
<name>K1VVC7_TRIAC</name>
<protein>
    <submittedName>
        <fullName evidence="2">Uncharacterized protein</fullName>
    </submittedName>
</protein>
<dbReference type="Proteomes" id="UP000006757">
    <property type="component" value="Unassembled WGS sequence"/>
</dbReference>
<evidence type="ECO:0000313" key="3">
    <source>
        <dbReference type="Proteomes" id="UP000006757"/>
    </source>
</evidence>